<feature type="region of interest" description="Disordered" evidence="1">
    <location>
        <begin position="341"/>
        <end position="373"/>
    </location>
</feature>
<evidence type="ECO:0000313" key="5">
    <source>
        <dbReference type="Proteomes" id="UP001224661"/>
    </source>
</evidence>
<keyword evidence="2" id="KW-0812">Transmembrane</keyword>
<evidence type="ECO:0000313" key="4">
    <source>
        <dbReference type="EMBL" id="MDI3387918.1"/>
    </source>
</evidence>
<feature type="transmembrane region" description="Helical" evidence="2">
    <location>
        <begin position="147"/>
        <end position="166"/>
    </location>
</feature>
<dbReference type="Pfam" id="PF20182">
    <property type="entry name" value="DUF6545"/>
    <property type="match status" value="1"/>
</dbReference>
<feature type="transmembrane region" description="Helical" evidence="2">
    <location>
        <begin position="101"/>
        <end position="127"/>
    </location>
</feature>
<evidence type="ECO:0000259" key="3">
    <source>
        <dbReference type="Pfam" id="PF20182"/>
    </source>
</evidence>
<dbReference type="InterPro" id="IPR046675">
    <property type="entry name" value="DUF6545"/>
</dbReference>
<protein>
    <recommendedName>
        <fullName evidence="3">DUF6545 domain-containing protein</fullName>
    </recommendedName>
</protein>
<sequence>MSPGDYYIPAYVLGFALALKLPALIRNWRDPLLWSLCTLIFLAALVFTFAAPPTIEIVNSASGVPNLAAPVTYSILSALSASCFVLLICWHSGNQATVRRVSGWCAGGFLVVSAALFALFFLGHAPVERLQDFDTYYANSPYIREMILLYLVAHGAFCVGMSVLCLRWSRKATGWLRAGLLLLVWAFAITLGNAVCKLTAVVARWYGVDWDVLSTSIGPPLAAVGGTLCPAGFLLPMAGPQVVGKWRDWRAYRQLGPLLRELDAPSAGGAREVPLGPFASLTLRVMQRETAIHDALLRLGPALDARVRDRAAEQARRDGHDARDAGVEGTAAMIAVAARHERRTADQDLPEPMNATDEPPQSGHGGAVRPVGAAGAMPAEEPDLRRISQAIRHSTVVALFRREAAEEEGQHI</sequence>
<gene>
    <name evidence="4" type="ORF">QIS99_17170</name>
</gene>
<dbReference type="EMBL" id="JASCIR010000013">
    <property type="protein sequence ID" value="MDI3387918.1"/>
    <property type="molecule type" value="Genomic_DNA"/>
</dbReference>
<comment type="caution">
    <text evidence="4">The sequence shown here is derived from an EMBL/GenBank/DDBJ whole genome shotgun (WGS) entry which is preliminary data.</text>
</comment>
<reference evidence="4 5" key="1">
    <citation type="submission" date="2023-05" db="EMBL/GenBank/DDBJ databases">
        <title>Draft genome sequence of Streptomyces sp. B-S-A8 isolated from a cave soil in Thailand.</title>
        <authorList>
            <person name="Chamroensaksri N."/>
            <person name="Muangham S."/>
        </authorList>
    </citation>
    <scope>NUCLEOTIDE SEQUENCE [LARGE SCALE GENOMIC DNA]</scope>
    <source>
        <strain evidence="4 5">B-S-A8</strain>
    </source>
</reference>
<evidence type="ECO:0000256" key="2">
    <source>
        <dbReference type="SAM" id="Phobius"/>
    </source>
</evidence>
<dbReference type="InterPro" id="IPR050039">
    <property type="entry name" value="MAB_1171c-like"/>
</dbReference>
<feature type="transmembrane region" description="Helical" evidence="2">
    <location>
        <begin position="6"/>
        <end position="25"/>
    </location>
</feature>
<feature type="transmembrane region" description="Helical" evidence="2">
    <location>
        <begin position="221"/>
        <end position="243"/>
    </location>
</feature>
<feature type="domain" description="DUF6545" evidence="3">
    <location>
        <begin position="246"/>
        <end position="390"/>
    </location>
</feature>
<dbReference type="RefSeq" id="WP_282514299.1">
    <property type="nucleotide sequence ID" value="NZ_JASCIR010000013.1"/>
</dbReference>
<dbReference type="Proteomes" id="UP001224661">
    <property type="component" value="Unassembled WGS sequence"/>
</dbReference>
<keyword evidence="5" id="KW-1185">Reference proteome</keyword>
<feature type="transmembrane region" description="Helical" evidence="2">
    <location>
        <begin position="32"/>
        <end position="51"/>
    </location>
</feature>
<keyword evidence="2" id="KW-0472">Membrane</keyword>
<keyword evidence="2" id="KW-1133">Transmembrane helix</keyword>
<organism evidence="4 5">
    <name type="scientific">Streptomyces solicavernae</name>
    <dbReference type="NCBI Taxonomy" id="3043614"/>
    <lineage>
        <taxon>Bacteria</taxon>
        <taxon>Bacillati</taxon>
        <taxon>Actinomycetota</taxon>
        <taxon>Actinomycetes</taxon>
        <taxon>Kitasatosporales</taxon>
        <taxon>Streptomycetaceae</taxon>
        <taxon>Streptomyces</taxon>
    </lineage>
</organism>
<proteinExistence type="predicted"/>
<accession>A0ABT6RU09</accession>
<feature type="transmembrane region" description="Helical" evidence="2">
    <location>
        <begin position="71"/>
        <end position="89"/>
    </location>
</feature>
<name>A0ABT6RU09_9ACTN</name>
<evidence type="ECO:0000256" key="1">
    <source>
        <dbReference type="SAM" id="MobiDB-lite"/>
    </source>
</evidence>
<dbReference type="NCBIfam" id="NF042915">
    <property type="entry name" value="MAB_1171c_fam"/>
    <property type="match status" value="1"/>
</dbReference>
<feature type="transmembrane region" description="Helical" evidence="2">
    <location>
        <begin position="178"/>
        <end position="201"/>
    </location>
</feature>